<evidence type="ECO:0000313" key="2">
    <source>
        <dbReference type="EMBL" id="MBU2664397.1"/>
    </source>
</evidence>
<dbReference type="InterPro" id="IPR053140">
    <property type="entry name" value="GDSL_Rv0518-like"/>
</dbReference>
<dbReference type="Gene3D" id="3.40.50.1110">
    <property type="entry name" value="SGNH hydrolase"/>
    <property type="match status" value="1"/>
</dbReference>
<keyword evidence="2" id="KW-0378">Hydrolase</keyword>
<feature type="domain" description="SGNH hydrolase-type esterase" evidence="1">
    <location>
        <begin position="230"/>
        <end position="427"/>
    </location>
</feature>
<dbReference type="RefSeq" id="WP_215786991.1">
    <property type="nucleotide sequence ID" value="NZ_JAHKKG010000004.1"/>
</dbReference>
<gene>
    <name evidence="2" type="ORF">KOI35_12910</name>
</gene>
<dbReference type="PANTHER" id="PTHR43784:SF2">
    <property type="entry name" value="GDSL-LIKE LIPASE_ACYLHYDROLASE, PUTATIVE (AFU_ORTHOLOGUE AFUA_2G00820)-RELATED"/>
    <property type="match status" value="1"/>
</dbReference>
<keyword evidence="3" id="KW-1185">Reference proteome</keyword>
<dbReference type="InterPro" id="IPR036514">
    <property type="entry name" value="SGNH_hydro_sf"/>
</dbReference>
<evidence type="ECO:0000313" key="3">
    <source>
        <dbReference type="Proteomes" id="UP001519654"/>
    </source>
</evidence>
<reference evidence="2 3" key="1">
    <citation type="submission" date="2021-06" db="EMBL/GenBank/DDBJ databases">
        <title>Actinoplanes lichenicola sp. nov., and Actinoplanes ovalisporus sp. nov., isolated from lichen in Thailand.</title>
        <authorList>
            <person name="Saeng-In P."/>
            <person name="Kanchanasin P."/>
            <person name="Yuki M."/>
            <person name="Kudo T."/>
            <person name="Ohkuma M."/>
            <person name="Phongsopitanun W."/>
            <person name="Tanasupawat S."/>
        </authorList>
    </citation>
    <scope>NUCLEOTIDE SEQUENCE [LARGE SCALE GENOMIC DNA]</scope>
    <source>
        <strain evidence="2 3">NBRC 110975</strain>
    </source>
</reference>
<dbReference type="CDD" id="cd01830">
    <property type="entry name" value="XynE_like"/>
    <property type="match status" value="1"/>
</dbReference>
<dbReference type="SUPFAM" id="SSF52266">
    <property type="entry name" value="SGNH hydrolase"/>
    <property type="match status" value="1"/>
</dbReference>
<dbReference type="Pfam" id="PF13472">
    <property type="entry name" value="Lipase_GDSL_2"/>
    <property type="match status" value="1"/>
</dbReference>
<dbReference type="InterPro" id="IPR013830">
    <property type="entry name" value="SGNH_hydro"/>
</dbReference>
<proteinExistence type="predicted"/>
<dbReference type="EMBL" id="JAHKKG010000004">
    <property type="protein sequence ID" value="MBU2664397.1"/>
    <property type="molecule type" value="Genomic_DNA"/>
</dbReference>
<protein>
    <submittedName>
        <fullName evidence="2">SGNH/GDSL hydrolase family protein</fullName>
    </submittedName>
</protein>
<sequence length="437" mass="45100">MRRLLTGVVVAASLSTTVTVTWMALGPVPPSAPAVQAVAAVPGPAVPGPDWSTAWAAAPVAGNLKRPLGHTIRNVVHTTIGGPEVRVRLSNRFGTGPVRLGHVTVALSAHTGGRRDGGNDPSDGTAVPGTLRDATFGGRGDVTVPAGGDILSDALPIGVPADTDLLVSVWTPVKPEAATYHADPKQLSFVSPGSLDRAGDLAATAFTAGASAWFYLTAVEVAGGPGTIVALGDSITNGAASTAGRNQRWPDLLAARLAAGPAPDYGVANEGIAGNRILLDAQYPRYRINSSAGRSARARFDDDVLDRAGARTLILFAGINDIMQPPRQTDAGRITAGLAGLAARARAHGLRVVGCTITPWKGWFAYTPERDLVRLRVNTWIRSGGDGAFDAVADFDAALRDPIDPSRINPMLDGGDHLHPNDAGMRALADAVPLAAL</sequence>
<evidence type="ECO:0000259" key="1">
    <source>
        <dbReference type="Pfam" id="PF13472"/>
    </source>
</evidence>
<comment type="caution">
    <text evidence="2">The sequence shown here is derived from an EMBL/GenBank/DDBJ whole genome shotgun (WGS) entry which is preliminary data.</text>
</comment>
<organism evidence="2 3">
    <name type="scientific">Paractinoplanes bogorensis</name>
    <dbReference type="NCBI Taxonomy" id="1610840"/>
    <lineage>
        <taxon>Bacteria</taxon>
        <taxon>Bacillati</taxon>
        <taxon>Actinomycetota</taxon>
        <taxon>Actinomycetes</taxon>
        <taxon>Micromonosporales</taxon>
        <taxon>Micromonosporaceae</taxon>
        <taxon>Paractinoplanes</taxon>
    </lineage>
</organism>
<dbReference type="PANTHER" id="PTHR43784">
    <property type="entry name" value="GDSL-LIKE LIPASE/ACYLHYDROLASE, PUTATIVE (AFU_ORTHOLOGUE AFUA_2G00820)-RELATED"/>
    <property type="match status" value="1"/>
</dbReference>
<accession>A0ABS5YLT7</accession>
<dbReference type="Proteomes" id="UP001519654">
    <property type="component" value="Unassembled WGS sequence"/>
</dbReference>
<name>A0ABS5YLT7_9ACTN</name>
<dbReference type="GO" id="GO:0016787">
    <property type="term" value="F:hydrolase activity"/>
    <property type="evidence" value="ECO:0007669"/>
    <property type="project" value="UniProtKB-KW"/>
</dbReference>